<dbReference type="Pfam" id="PF00736">
    <property type="entry name" value="EF1_GNE"/>
    <property type="match status" value="1"/>
</dbReference>
<dbReference type="OMA" id="MCGRIHE"/>
<dbReference type="GO" id="GO:0070475">
    <property type="term" value="P:rRNA base methylation"/>
    <property type="evidence" value="ECO:0007669"/>
    <property type="project" value="InterPro"/>
</dbReference>
<feature type="domain" description="Translation elongation factor EF1B beta/delta subunit guanine nucleotide exchange" evidence="7">
    <location>
        <begin position="555"/>
        <end position="642"/>
    </location>
</feature>
<dbReference type="FunFam" id="3.30.70.60:FF:000001">
    <property type="entry name" value="Elongation factor 1-beta 1 like"/>
    <property type="match status" value="1"/>
</dbReference>
<dbReference type="SMART" id="SM01182">
    <property type="entry name" value="EF-1_beta_acid"/>
    <property type="match status" value="1"/>
</dbReference>
<feature type="compositionally biased region" description="Basic and acidic residues" evidence="6">
    <location>
        <begin position="40"/>
        <end position="57"/>
    </location>
</feature>
<dbReference type="Gene3D" id="3.30.70.60">
    <property type="match status" value="1"/>
</dbReference>
<evidence type="ECO:0000313" key="10">
    <source>
        <dbReference type="Proteomes" id="UP000024404"/>
    </source>
</evidence>
<dbReference type="InterPro" id="IPR014038">
    <property type="entry name" value="EF1B_bsu/dsu_GNE"/>
</dbReference>
<dbReference type="GO" id="GO:0005829">
    <property type="term" value="C:cytosol"/>
    <property type="evidence" value="ECO:0007669"/>
    <property type="project" value="TreeGrafter"/>
</dbReference>
<protein>
    <recommendedName>
        <fullName evidence="11">Elongation factor 1-beta</fullName>
    </recommendedName>
</protein>
<evidence type="ECO:0000256" key="3">
    <source>
        <dbReference type="ARBA" id="ARBA00022917"/>
    </source>
</evidence>
<dbReference type="PANTHER" id="PTHR11595">
    <property type="entry name" value="EF-HAND AND COILED-COIL DOMAIN-CONTAINING FAMILY MEMBER"/>
    <property type="match status" value="1"/>
</dbReference>
<evidence type="ECO:0000256" key="2">
    <source>
        <dbReference type="ARBA" id="ARBA00022768"/>
    </source>
</evidence>
<keyword evidence="5" id="KW-0175">Coiled coil</keyword>
<evidence type="ECO:0000256" key="6">
    <source>
        <dbReference type="SAM" id="MobiDB-lite"/>
    </source>
</evidence>
<sequence length="642" mass="74412">MVSVESLLSEVTTLFGHRLVLKAADELFFGDKMLYHYHSNDGTKREISGGNRDTERRKDKRKNQKDKSHSSDVNEKSVGSNGLRDAIASARKTIKQALEDTSDDATSNALTKLTEEVVALKKISDEMRNEIDKLREDFQKILNYAQQLKPCMSSALERVGSRTLILGDGNFSFTLAFARLHPETEIYTSVFESYSEYVTKYPSAKKNITELRTNHPCVHILFSIDACLLPEYWTGFYDDIIWNFPHHCGKTNLRRSRQLIRKTFASVGRLLLSGRFHITLAKGQSGLDHSSILCKRYFKYRQLPEHRSDSWNIIYIAAEEYLILQQAFIFQWELFPQYTSSGYHNSERSFNYKTGSETLTFVKTPVVTRIKEFIEYENKIFRIKRVAHEWRPFFQRDLSIIYLNAKKATKLEKILFFLIEEFCGHALLDFYEVVDLRTYYLGQPNHIYRFIWQSWRIPLSRKLCNSMHEEIKLMLSNHFVEQHLEMVGGNIPLSKLQKQSSASKIEKSLEASKEDDFDLFGSSDEEKDEEKEMIKQQRLKAYAEKKAKKPGTIAKSSVILDVKPWDDTTDMQEMEKLVRRIEKDGLVWGGAKLIPLAYGIKVLQIICVVEDEKVSVDDLIDQITEEVSDHVQSVDIVAFNKI</sequence>
<evidence type="ECO:0008006" key="11">
    <source>
        <dbReference type="Google" id="ProtNLM"/>
    </source>
</evidence>
<dbReference type="Pfam" id="PF10587">
    <property type="entry name" value="EF-1_beta_acid"/>
    <property type="match status" value="1"/>
</dbReference>
<dbReference type="GO" id="GO:0005853">
    <property type="term" value="C:eukaryotic translation elongation factor 1 complex"/>
    <property type="evidence" value="ECO:0007669"/>
    <property type="project" value="InterPro"/>
</dbReference>
<dbReference type="PROSITE" id="PS00825">
    <property type="entry name" value="EF1BD_2"/>
    <property type="match status" value="1"/>
</dbReference>
<dbReference type="EMBL" id="CMVM020000120">
    <property type="status" value="NOT_ANNOTATED_CDS"/>
    <property type="molecule type" value="Genomic_DNA"/>
</dbReference>
<organism evidence="9 10">
    <name type="scientific">Onchocerca volvulus</name>
    <dbReference type="NCBI Taxonomy" id="6282"/>
    <lineage>
        <taxon>Eukaryota</taxon>
        <taxon>Metazoa</taxon>
        <taxon>Ecdysozoa</taxon>
        <taxon>Nematoda</taxon>
        <taxon>Chromadorea</taxon>
        <taxon>Rhabditida</taxon>
        <taxon>Spirurina</taxon>
        <taxon>Spiruromorpha</taxon>
        <taxon>Filarioidea</taxon>
        <taxon>Onchocercidae</taxon>
        <taxon>Onchocerca</taxon>
    </lineage>
</organism>
<dbReference type="CDD" id="cd00292">
    <property type="entry name" value="EF1B"/>
    <property type="match status" value="1"/>
</dbReference>
<feature type="coiled-coil region" evidence="5">
    <location>
        <begin position="110"/>
        <end position="137"/>
    </location>
</feature>
<evidence type="ECO:0000256" key="4">
    <source>
        <dbReference type="RuleBase" id="RU003791"/>
    </source>
</evidence>
<dbReference type="PANTHER" id="PTHR11595:SF21">
    <property type="entry name" value="ELONGATION FACTOR 1-BETA"/>
    <property type="match status" value="1"/>
</dbReference>
<evidence type="ECO:0000259" key="7">
    <source>
        <dbReference type="SMART" id="SM00888"/>
    </source>
</evidence>
<dbReference type="GO" id="GO:0005085">
    <property type="term" value="F:guanyl-nucleotide exchange factor activity"/>
    <property type="evidence" value="ECO:0007669"/>
    <property type="project" value="TreeGrafter"/>
</dbReference>
<reference evidence="10" key="1">
    <citation type="submission" date="2013-10" db="EMBL/GenBank/DDBJ databases">
        <title>Genome sequencing of Onchocerca volvulus.</title>
        <authorList>
            <person name="Cotton J."/>
            <person name="Tsai J."/>
            <person name="Stanley E."/>
            <person name="Tracey A."/>
            <person name="Holroyd N."/>
            <person name="Lustigman S."/>
            <person name="Berriman M."/>
        </authorList>
    </citation>
    <scope>NUCLEOTIDE SEQUENCE</scope>
</reference>
<comment type="similarity">
    <text evidence="1 4">Belongs to the EF-1-beta/EF-1-delta family.</text>
</comment>
<feature type="domain" description="Elongation factor 1 beta central acidic region eukaryote" evidence="8">
    <location>
        <begin position="519"/>
        <end position="546"/>
    </location>
</feature>
<evidence type="ECO:0000256" key="1">
    <source>
        <dbReference type="ARBA" id="ARBA00007411"/>
    </source>
</evidence>
<dbReference type="InterPro" id="IPR036219">
    <property type="entry name" value="eEF-1beta-like_sf"/>
</dbReference>
<dbReference type="InterPro" id="IPR018940">
    <property type="entry name" value="EF-1_beta_acid_region_euk"/>
</dbReference>
<accession>A0A8R1XVQ2</accession>
<dbReference type="GO" id="GO:0070042">
    <property type="term" value="F:rRNA (uridine-N3-)-methyltransferase activity"/>
    <property type="evidence" value="ECO:0007669"/>
    <property type="project" value="InterPro"/>
</dbReference>
<keyword evidence="3 4" id="KW-0648">Protein biosynthesis</keyword>
<reference evidence="9" key="2">
    <citation type="submission" date="2022-06" db="UniProtKB">
        <authorList>
            <consortium name="EnsemblMetazoa"/>
        </authorList>
    </citation>
    <scope>IDENTIFICATION</scope>
</reference>
<dbReference type="SUPFAM" id="SSF54984">
    <property type="entry name" value="eEF-1beta-like"/>
    <property type="match status" value="1"/>
</dbReference>
<feature type="compositionally biased region" description="Basic and acidic residues" evidence="6">
    <location>
        <begin position="65"/>
        <end position="75"/>
    </location>
</feature>
<dbReference type="Proteomes" id="UP000024404">
    <property type="component" value="Unassembled WGS sequence"/>
</dbReference>
<dbReference type="GO" id="GO:0003746">
    <property type="term" value="F:translation elongation factor activity"/>
    <property type="evidence" value="ECO:0007669"/>
    <property type="project" value="UniProtKB-KW"/>
</dbReference>
<keyword evidence="2 4" id="KW-0251">Elongation factor</keyword>
<name>A0A8R1XVQ2_ONCVO</name>
<evidence type="ECO:0000256" key="5">
    <source>
        <dbReference type="SAM" id="Coils"/>
    </source>
</evidence>
<dbReference type="InterPro" id="IPR014717">
    <property type="entry name" value="Transl_elong_EF1B/ribsomal_bS6"/>
</dbReference>
<dbReference type="AlphaFoldDB" id="A0A8R1XVQ2"/>
<evidence type="ECO:0000313" key="9">
    <source>
        <dbReference type="EnsemblMetazoa" id="OVOC3652.1"/>
    </source>
</evidence>
<proteinExistence type="inferred from homology"/>
<dbReference type="InterPro" id="IPR001326">
    <property type="entry name" value="Transl_elong_EF1B_B/D_CS"/>
</dbReference>
<feature type="region of interest" description="Disordered" evidence="6">
    <location>
        <begin position="40"/>
        <end position="82"/>
    </location>
</feature>
<dbReference type="SMART" id="SM00888">
    <property type="entry name" value="EF1_GNE"/>
    <property type="match status" value="1"/>
</dbReference>
<dbReference type="Pfam" id="PF10354">
    <property type="entry name" value="BMT5-like"/>
    <property type="match status" value="1"/>
</dbReference>
<keyword evidence="10" id="KW-1185">Reference proteome</keyword>
<evidence type="ECO:0000259" key="8">
    <source>
        <dbReference type="SMART" id="SM01182"/>
    </source>
</evidence>
<dbReference type="EnsemblMetazoa" id="OVOC3652.1">
    <property type="protein sequence ID" value="OVOC3652.1"/>
    <property type="gene ID" value="WBGene00240461"/>
</dbReference>
<dbReference type="InterPro" id="IPR049720">
    <property type="entry name" value="EF1B_bsu/dsu"/>
</dbReference>
<dbReference type="InterPro" id="IPR019446">
    <property type="entry name" value="BMT5-like"/>
</dbReference>